<reference evidence="4" key="1">
    <citation type="submission" date="2022-11" db="UniProtKB">
        <authorList>
            <consortium name="WormBaseParasite"/>
        </authorList>
    </citation>
    <scope>IDENTIFICATION</scope>
</reference>
<feature type="chain" id="PRO_5037447934" evidence="2">
    <location>
        <begin position="24"/>
        <end position="266"/>
    </location>
</feature>
<organism evidence="3 4">
    <name type="scientific">Globodera rostochiensis</name>
    <name type="common">Golden nematode worm</name>
    <name type="synonym">Heterodera rostochiensis</name>
    <dbReference type="NCBI Taxonomy" id="31243"/>
    <lineage>
        <taxon>Eukaryota</taxon>
        <taxon>Metazoa</taxon>
        <taxon>Ecdysozoa</taxon>
        <taxon>Nematoda</taxon>
        <taxon>Chromadorea</taxon>
        <taxon>Rhabditida</taxon>
        <taxon>Tylenchina</taxon>
        <taxon>Tylenchomorpha</taxon>
        <taxon>Tylenchoidea</taxon>
        <taxon>Heteroderidae</taxon>
        <taxon>Heteroderinae</taxon>
        <taxon>Globodera</taxon>
    </lineage>
</organism>
<sequence length="266" mass="31159">MEEFWILIFVFFLATNLLDKAESVQLEELPLQTFEELFVEEWLDKDEAEDLKTPAPTNFGQNVHQQIDRQNTQLGQIDPDSTDQLGQIEPNSTDQNPPRTESDFSDNAKNGDDENIAEDERKRQKVSNEKEEHKHLVEKFDQMKAELKRNGFKNSYHQEIDKIVAKELGLSLRTIYNWKRKLGQSEPTHKYTHSEQIELIKRYYEIKDKNSKINDDNIAKMLKIGRATLYKWKIQFNRQQLHSNSVDGYSVEENAAANVQKIENSN</sequence>
<feature type="region of interest" description="Disordered" evidence="1">
    <location>
        <begin position="74"/>
        <end position="135"/>
    </location>
</feature>
<feature type="signal peptide" evidence="2">
    <location>
        <begin position="1"/>
        <end position="23"/>
    </location>
</feature>
<evidence type="ECO:0000256" key="1">
    <source>
        <dbReference type="SAM" id="MobiDB-lite"/>
    </source>
</evidence>
<name>A0A914H0G2_GLORO</name>
<evidence type="ECO:0000256" key="2">
    <source>
        <dbReference type="SAM" id="SignalP"/>
    </source>
</evidence>
<proteinExistence type="predicted"/>
<evidence type="ECO:0000313" key="3">
    <source>
        <dbReference type="Proteomes" id="UP000887572"/>
    </source>
</evidence>
<keyword evidence="3" id="KW-1185">Reference proteome</keyword>
<dbReference type="WBParaSite" id="Gr19_v10_g13035.t1">
    <property type="protein sequence ID" value="Gr19_v10_g13035.t1"/>
    <property type="gene ID" value="Gr19_v10_g13035"/>
</dbReference>
<dbReference type="Proteomes" id="UP000887572">
    <property type="component" value="Unplaced"/>
</dbReference>
<keyword evidence="2" id="KW-0732">Signal</keyword>
<evidence type="ECO:0000313" key="4">
    <source>
        <dbReference type="WBParaSite" id="Gr19_v10_g13035.t1"/>
    </source>
</evidence>
<accession>A0A914H0G2</accession>
<dbReference type="AlphaFoldDB" id="A0A914H0G2"/>
<feature type="compositionally biased region" description="Polar residues" evidence="1">
    <location>
        <begin position="82"/>
        <end position="99"/>
    </location>
</feature>
<feature type="compositionally biased region" description="Basic and acidic residues" evidence="1">
    <location>
        <begin position="118"/>
        <end position="135"/>
    </location>
</feature>
<protein>
    <submittedName>
        <fullName evidence="4">Transposase</fullName>
    </submittedName>
</protein>